<dbReference type="SUPFAM" id="SSF56436">
    <property type="entry name" value="C-type lectin-like"/>
    <property type="match status" value="1"/>
</dbReference>
<dbReference type="PANTHER" id="PTHR23150:SF19">
    <property type="entry name" value="FORMYLGLYCINE-GENERATING ENZYME"/>
    <property type="match status" value="1"/>
</dbReference>
<dbReference type="InterPro" id="IPR005532">
    <property type="entry name" value="SUMF_dom"/>
</dbReference>
<sequence>MIRKYFSAMGYSLLIAGCNNAAQDTVKHQETSKTQTESAQPVLLKLGNLEQCQQYNGLPPDWLKNPHAGMVWIPAGSFELGSTLAYPDEQNLGEKKNQVQGYWMDQTEVTVAQFKSYVDATHYITDAEKQHEAAVFTPDIRHPQQWWQLKSGYTWKTPNGTKAEAPNPAEPVRYVTQNDAAHYAAWLNRDLPTETEWEYAAKAHSAKDTPLHEEPRDHQHAPVANYWQGKFPFENLNQDHFQGIAPVGCYPANAFKLHDMIGNVWEWTSSSYTGAHHEQDDNHMGNYRHLRHQQIQAVPYVIKGGSFLCASNYCARYRNSSRHPQETDLATTHTGFRTVERHP</sequence>
<feature type="region of interest" description="Disordered" evidence="1">
    <location>
        <begin position="322"/>
        <end position="343"/>
    </location>
</feature>
<evidence type="ECO:0000259" key="3">
    <source>
        <dbReference type="Pfam" id="PF03781"/>
    </source>
</evidence>
<feature type="signal peptide" evidence="2">
    <location>
        <begin position="1"/>
        <end position="21"/>
    </location>
</feature>
<feature type="chain" id="PRO_5017602052" evidence="2">
    <location>
        <begin position="22"/>
        <end position="343"/>
    </location>
</feature>
<protein>
    <submittedName>
        <fullName evidence="4">Formylglycine-generating enzyme family protein</fullName>
    </submittedName>
</protein>
<dbReference type="PROSITE" id="PS51257">
    <property type="entry name" value="PROKAR_LIPOPROTEIN"/>
    <property type="match status" value="1"/>
</dbReference>
<dbReference type="RefSeq" id="WP_087511935.1">
    <property type="nucleotide sequence ID" value="NZ_CP032134.1"/>
</dbReference>
<dbReference type="PANTHER" id="PTHR23150">
    <property type="entry name" value="SULFATASE MODIFYING FACTOR 1, 2"/>
    <property type="match status" value="1"/>
</dbReference>
<feature type="domain" description="Sulfatase-modifying factor enzyme-like" evidence="3">
    <location>
        <begin position="68"/>
        <end position="339"/>
    </location>
</feature>
<organism evidence="4 5">
    <name type="scientific">Acinetobacter chinensis</name>
    <dbReference type="NCBI Taxonomy" id="2004650"/>
    <lineage>
        <taxon>Bacteria</taxon>
        <taxon>Pseudomonadati</taxon>
        <taxon>Pseudomonadota</taxon>
        <taxon>Gammaproteobacteria</taxon>
        <taxon>Moraxellales</taxon>
        <taxon>Moraxellaceae</taxon>
        <taxon>Acinetobacter</taxon>
    </lineage>
</organism>
<name>A0A3B7LXE1_9GAMM</name>
<dbReference type="GO" id="GO:0120147">
    <property type="term" value="F:formylglycine-generating oxidase activity"/>
    <property type="evidence" value="ECO:0007669"/>
    <property type="project" value="TreeGrafter"/>
</dbReference>
<keyword evidence="2" id="KW-0732">Signal</keyword>
<evidence type="ECO:0000256" key="1">
    <source>
        <dbReference type="SAM" id="MobiDB-lite"/>
    </source>
</evidence>
<evidence type="ECO:0000313" key="4">
    <source>
        <dbReference type="EMBL" id="AXY57452.1"/>
    </source>
</evidence>
<dbReference type="InterPro" id="IPR016187">
    <property type="entry name" value="CTDL_fold"/>
</dbReference>
<dbReference type="Pfam" id="PF03781">
    <property type="entry name" value="FGE-sulfatase"/>
    <property type="match status" value="1"/>
</dbReference>
<dbReference type="Proteomes" id="UP000263753">
    <property type="component" value="Chromosome"/>
</dbReference>
<dbReference type="InterPro" id="IPR051043">
    <property type="entry name" value="Sulfatase_Mod_Factor_Kinase"/>
</dbReference>
<dbReference type="KEGG" id="achi:CDG60_13290"/>
<dbReference type="AlphaFoldDB" id="A0A3B7LXE1"/>
<dbReference type="InterPro" id="IPR042095">
    <property type="entry name" value="SUMF_sf"/>
</dbReference>
<gene>
    <name evidence="4" type="ORF">CDG60_13290</name>
</gene>
<proteinExistence type="predicted"/>
<dbReference type="EMBL" id="CP032134">
    <property type="protein sequence ID" value="AXY57452.1"/>
    <property type="molecule type" value="Genomic_DNA"/>
</dbReference>
<accession>A0A3B7LXE1</accession>
<evidence type="ECO:0000313" key="5">
    <source>
        <dbReference type="Proteomes" id="UP000263753"/>
    </source>
</evidence>
<reference evidence="5" key="1">
    <citation type="submission" date="2018-09" db="EMBL/GenBank/DDBJ databases">
        <title>The complete genome of Acinetobacter sp. strain WCHAc010005.</title>
        <authorList>
            <person name="Hu Y."/>
            <person name="Long H."/>
            <person name="Feng Y."/>
            <person name="Zong Z."/>
        </authorList>
    </citation>
    <scope>NUCLEOTIDE SEQUENCE [LARGE SCALE GENOMIC DNA]</scope>
    <source>
        <strain evidence="5">WCHAc010005</strain>
    </source>
</reference>
<evidence type="ECO:0000256" key="2">
    <source>
        <dbReference type="SAM" id="SignalP"/>
    </source>
</evidence>
<dbReference type="Gene3D" id="3.90.1580.10">
    <property type="entry name" value="paralog of FGE (formylglycine-generating enzyme)"/>
    <property type="match status" value="1"/>
</dbReference>